<dbReference type="AlphaFoldDB" id="A0A8T4J7U4"/>
<keyword evidence="1" id="KW-1133">Transmembrane helix</keyword>
<keyword evidence="2" id="KW-0808">Transferase</keyword>
<evidence type="ECO:0000313" key="2">
    <source>
        <dbReference type="EMBL" id="MBR7679153.1"/>
    </source>
</evidence>
<keyword evidence="1" id="KW-0472">Membrane</keyword>
<keyword evidence="1" id="KW-0812">Transmembrane</keyword>
<protein>
    <submittedName>
        <fullName evidence="2">Sensor histidine kinase</fullName>
    </submittedName>
</protein>
<evidence type="ECO:0000256" key="1">
    <source>
        <dbReference type="SAM" id="Phobius"/>
    </source>
</evidence>
<keyword evidence="2" id="KW-0418">Kinase</keyword>
<comment type="caution">
    <text evidence="2">The sequence shown here is derived from an EMBL/GenBank/DDBJ whole genome shotgun (WGS) entry which is preliminary data.</text>
</comment>
<dbReference type="EMBL" id="JAGSMN010002331">
    <property type="protein sequence ID" value="MBR7679153.1"/>
    <property type="molecule type" value="Genomic_DNA"/>
</dbReference>
<feature type="transmembrane region" description="Helical" evidence="1">
    <location>
        <begin position="12"/>
        <end position="38"/>
    </location>
</feature>
<sequence>GLWKAVRDSYWYAFIPVTGFFSAVLCACLGTALLAVALRVNVPLIKAHFLLVKLMISPSRGAELAQRVERLYETRHDAADESTASCRVS</sequence>
<dbReference type="GO" id="GO:0016301">
    <property type="term" value="F:kinase activity"/>
    <property type="evidence" value="ECO:0007669"/>
    <property type="project" value="UniProtKB-KW"/>
</dbReference>
<dbReference type="Proteomes" id="UP000675554">
    <property type="component" value="Unassembled WGS sequence"/>
</dbReference>
<name>A0A8T4J7U4_9ACTN</name>
<feature type="non-terminal residue" evidence="2">
    <location>
        <position position="1"/>
    </location>
</feature>
<reference evidence="2" key="1">
    <citation type="submission" date="2021-04" db="EMBL/GenBank/DDBJ databases">
        <title>Sequencing of actinobacteria type strains.</title>
        <authorList>
            <person name="Nguyen G.-S."/>
            <person name="Wentzel A."/>
        </authorList>
    </citation>
    <scope>NUCLEOTIDE SEQUENCE</scope>
    <source>
        <strain evidence="2">DSM 42095</strain>
    </source>
</reference>
<accession>A0A8T4J7U4</accession>
<gene>
    <name evidence="2" type="ORF">KDA82_40740</name>
</gene>
<organism evidence="2 3">
    <name type="scientific">Streptomyces daliensis</name>
    <dbReference type="NCBI Taxonomy" id="299421"/>
    <lineage>
        <taxon>Bacteria</taxon>
        <taxon>Bacillati</taxon>
        <taxon>Actinomycetota</taxon>
        <taxon>Actinomycetes</taxon>
        <taxon>Kitasatosporales</taxon>
        <taxon>Streptomycetaceae</taxon>
        <taxon>Streptomyces</taxon>
    </lineage>
</organism>
<evidence type="ECO:0000313" key="3">
    <source>
        <dbReference type="Proteomes" id="UP000675554"/>
    </source>
</evidence>
<keyword evidence="3" id="KW-1185">Reference proteome</keyword>
<feature type="non-terminal residue" evidence="2">
    <location>
        <position position="89"/>
    </location>
</feature>
<proteinExistence type="predicted"/>